<dbReference type="AlphaFoldDB" id="A0A1X0QP23"/>
<dbReference type="EMBL" id="KV922125">
    <property type="protein sequence ID" value="ORE01513.1"/>
    <property type="molecule type" value="Genomic_DNA"/>
</dbReference>
<dbReference type="Proteomes" id="UP000242414">
    <property type="component" value="Unassembled WGS sequence"/>
</dbReference>
<dbReference type="VEuPathDB" id="FungiDB:BCV72DRAFT_217117"/>
<organism evidence="1">
    <name type="scientific">Rhizopus microsporus var. microsporus</name>
    <dbReference type="NCBI Taxonomy" id="86635"/>
    <lineage>
        <taxon>Eukaryota</taxon>
        <taxon>Fungi</taxon>
        <taxon>Fungi incertae sedis</taxon>
        <taxon>Mucoromycota</taxon>
        <taxon>Mucoromycotina</taxon>
        <taxon>Mucoromycetes</taxon>
        <taxon>Mucorales</taxon>
        <taxon>Mucorineae</taxon>
        <taxon>Rhizopodaceae</taxon>
        <taxon>Rhizopus</taxon>
    </lineage>
</organism>
<evidence type="ECO:0000313" key="1">
    <source>
        <dbReference type="EMBL" id="ORE01513.1"/>
    </source>
</evidence>
<name>A0A1X0QP23_RHIZD</name>
<protein>
    <submittedName>
        <fullName evidence="1">Uncharacterized protein</fullName>
    </submittedName>
</protein>
<proteinExistence type="predicted"/>
<gene>
    <name evidence="1" type="ORF">BCV72DRAFT_217117</name>
</gene>
<accession>A0A1X0QP23</accession>
<sequence>YQFKKGSLYYDANASPLEHLKAYYKLADLCERSGLKSFMCFLLRKILISYYMTIDTLIANNHILQNCKRFKLDEKLI</sequence>
<feature type="non-terminal residue" evidence="1">
    <location>
        <position position="1"/>
    </location>
</feature>
<reference evidence="1" key="1">
    <citation type="journal article" date="2016" name="Proc. Natl. Acad. Sci. U.S.A.">
        <title>Lipid metabolic changes in an early divergent fungus govern the establishment of a mutualistic symbiosis with endobacteria.</title>
        <authorList>
            <person name="Lastovetsky O.A."/>
            <person name="Gaspar M.L."/>
            <person name="Mondo S.J."/>
            <person name="LaButti K.M."/>
            <person name="Sandor L."/>
            <person name="Grigoriev I.V."/>
            <person name="Henry S.A."/>
            <person name="Pawlowska T.E."/>
        </authorList>
    </citation>
    <scope>NUCLEOTIDE SEQUENCE [LARGE SCALE GENOMIC DNA]</scope>
    <source>
        <strain evidence="1">ATCC 52814</strain>
    </source>
</reference>